<keyword evidence="23" id="KW-1185">Reference proteome</keyword>
<dbReference type="OrthoDB" id="6504106at2759"/>
<dbReference type="GO" id="GO:0005777">
    <property type="term" value="C:peroxisome"/>
    <property type="evidence" value="ECO:0007669"/>
    <property type="project" value="UniProtKB-SubCell"/>
</dbReference>
<keyword evidence="3" id="KW-0444">Lipid biosynthesis</keyword>
<comment type="catalytic activity">
    <reaction evidence="18">
        <text>a (2E)-enoyl-CoA + NADPH + H(+) = a 2,3-saturated acyl-CoA + NADP(+)</text>
        <dbReference type="Rhea" id="RHEA:33763"/>
        <dbReference type="ChEBI" id="CHEBI:15378"/>
        <dbReference type="ChEBI" id="CHEBI:57783"/>
        <dbReference type="ChEBI" id="CHEBI:58349"/>
        <dbReference type="ChEBI" id="CHEBI:58856"/>
        <dbReference type="ChEBI" id="CHEBI:65111"/>
        <dbReference type="EC" id="1.3.1.38"/>
    </reaction>
    <physiologicalReaction direction="left-to-right" evidence="18">
        <dbReference type="Rhea" id="RHEA:33764"/>
    </physiologicalReaction>
</comment>
<evidence type="ECO:0000256" key="10">
    <source>
        <dbReference type="ARBA" id="ARBA00023160"/>
    </source>
</evidence>
<keyword evidence="7" id="KW-0560">Oxidoreductase</keyword>
<comment type="catalytic activity">
    <reaction evidence="17">
        <text>(2E)-hexenoyl-CoA + NADPH + H(+) = hexanoyl-CoA + NADP(+)</text>
        <dbReference type="Rhea" id="RHEA:44956"/>
        <dbReference type="ChEBI" id="CHEBI:15378"/>
        <dbReference type="ChEBI" id="CHEBI:57783"/>
        <dbReference type="ChEBI" id="CHEBI:58349"/>
        <dbReference type="ChEBI" id="CHEBI:62077"/>
        <dbReference type="ChEBI" id="CHEBI:62620"/>
    </reaction>
    <physiologicalReaction direction="left-to-right" evidence="17">
        <dbReference type="Rhea" id="RHEA:44957"/>
    </physiologicalReaction>
</comment>
<dbReference type="InterPro" id="IPR002347">
    <property type="entry name" value="SDR_fam"/>
</dbReference>
<comment type="pathway">
    <text evidence="2">Lipid metabolism.</text>
</comment>
<sequence>WVRTKIHEKTSLPDTVYDLKAKNYPLKRPGEPEEVANVICFMASGLASFVTGSAVFVDGGHMIY</sequence>
<keyword evidence="5" id="KW-0276">Fatty acid metabolism</keyword>
<keyword evidence="21" id="KW-1133">Transmembrane helix</keyword>
<reference evidence="22 23" key="1">
    <citation type="journal article" date="2018" name="Gigascience">
        <title>Genomes of trombidid mites reveal novel predicted allergens and laterally-transferred genes associated with secondary metabolism.</title>
        <authorList>
            <person name="Dong X."/>
            <person name="Chaisiri K."/>
            <person name="Xia D."/>
            <person name="Armstrong S.D."/>
            <person name="Fang Y."/>
            <person name="Donnelly M.J."/>
            <person name="Kadowaki T."/>
            <person name="McGarry J.W."/>
            <person name="Darby A.C."/>
            <person name="Makepeace B.L."/>
        </authorList>
    </citation>
    <scope>NUCLEOTIDE SEQUENCE [LARGE SCALE GENOMIC DNA]</scope>
    <source>
        <strain evidence="22">UoL-UT</strain>
    </source>
</reference>
<keyword evidence="21" id="KW-0472">Membrane</keyword>
<evidence type="ECO:0000313" key="23">
    <source>
        <dbReference type="Proteomes" id="UP000288716"/>
    </source>
</evidence>
<evidence type="ECO:0000256" key="8">
    <source>
        <dbReference type="ARBA" id="ARBA00023098"/>
    </source>
</evidence>
<comment type="catalytic activity">
    <reaction evidence="16">
        <text>(2E)-tetradecenoyl-CoA + NADPH + H(+) = tetradecanoyl-CoA + NADP(+)</text>
        <dbReference type="Rhea" id="RHEA:44968"/>
        <dbReference type="ChEBI" id="CHEBI:15378"/>
        <dbReference type="ChEBI" id="CHEBI:57385"/>
        <dbReference type="ChEBI" id="CHEBI:57783"/>
        <dbReference type="ChEBI" id="CHEBI:58349"/>
        <dbReference type="ChEBI" id="CHEBI:61405"/>
    </reaction>
    <physiologicalReaction direction="left-to-right" evidence="16">
        <dbReference type="Rhea" id="RHEA:44969"/>
    </physiologicalReaction>
</comment>
<keyword evidence="10" id="KW-0275">Fatty acid biosynthesis</keyword>
<comment type="subcellular location">
    <subcellularLocation>
        <location evidence="1">Peroxisome</location>
    </subcellularLocation>
</comment>
<feature type="non-terminal residue" evidence="22">
    <location>
        <position position="64"/>
    </location>
</feature>
<evidence type="ECO:0000256" key="3">
    <source>
        <dbReference type="ARBA" id="ARBA00022516"/>
    </source>
</evidence>
<name>A0A443SJK7_9ACAR</name>
<dbReference type="Proteomes" id="UP000288716">
    <property type="component" value="Unassembled WGS sequence"/>
</dbReference>
<evidence type="ECO:0000256" key="16">
    <source>
        <dbReference type="ARBA" id="ARBA00048686"/>
    </source>
</evidence>
<protein>
    <recommendedName>
        <fullName evidence="14">Peroxisomal trans-2-enoyl-CoA reductase</fullName>
        <ecNumber evidence="13">1.3.1.38</ecNumber>
    </recommendedName>
</protein>
<dbReference type="InterPro" id="IPR052388">
    <property type="entry name" value="Peroxisomal_t2-enoyl-CoA_red"/>
</dbReference>
<feature type="non-terminal residue" evidence="22">
    <location>
        <position position="1"/>
    </location>
</feature>
<evidence type="ECO:0000256" key="13">
    <source>
        <dbReference type="ARBA" id="ARBA00038849"/>
    </source>
</evidence>
<dbReference type="PANTHER" id="PTHR24317">
    <property type="entry name" value="PEROXISOMAL TRANS-2-ENOYL-COA REDUCTASE"/>
    <property type="match status" value="1"/>
</dbReference>
<evidence type="ECO:0000313" key="22">
    <source>
        <dbReference type="EMBL" id="RWS27709.1"/>
    </source>
</evidence>
<gene>
    <name evidence="22" type="ORF">B4U80_05986</name>
</gene>
<comment type="caution">
    <text evidence="22">The sequence shown here is derived from an EMBL/GenBank/DDBJ whole genome shotgun (WGS) entry which is preliminary data.</text>
</comment>
<evidence type="ECO:0000256" key="11">
    <source>
        <dbReference type="ARBA" id="ARBA00037124"/>
    </source>
</evidence>
<evidence type="ECO:0000256" key="7">
    <source>
        <dbReference type="ARBA" id="ARBA00023002"/>
    </source>
</evidence>
<comment type="subunit">
    <text evidence="12">Interacts with PEX5, probably required to target it into peroxisomes.</text>
</comment>
<dbReference type="AlphaFoldDB" id="A0A443SJK7"/>
<evidence type="ECO:0000256" key="9">
    <source>
        <dbReference type="ARBA" id="ARBA00023140"/>
    </source>
</evidence>
<keyword evidence="8" id="KW-0443">Lipid metabolism</keyword>
<dbReference type="InterPro" id="IPR036291">
    <property type="entry name" value="NAD(P)-bd_dom_sf"/>
</dbReference>
<keyword evidence="9" id="KW-0576">Peroxisome</keyword>
<dbReference type="GO" id="GO:0033306">
    <property type="term" value="P:phytol metabolic process"/>
    <property type="evidence" value="ECO:0007669"/>
    <property type="project" value="TreeGrafter"/>
</dbReference>
<evidence type="ECO:0000256" key="6">
    <source>
        <dbReference type="ARBA" id="ARBA00022857"/>
    </source>
</evidence>
<feature type="transmembrane region" description="Helical" evidence="21">
    <location>
        <begin position="35"/>
        <end position="57"/>
    </location>
</feature>
<dbReference type="EC" id="1.3.1.38" evidence="13"/>
<evidence type="ECO:0000256" key="4">
    <source>
        <dbReference type="ARBA" id="ARBA00022553"/>
    </source>
</evidence>
<evidence type="ECO:0000256" key="1">
    <source>
        <dbReference type="ARBA" id="ARBA00004275"/>
    </source>
</evidence>
<evidence type="ECO:0000256" key="20">
    <source>
        <dbReference type="ARBA" id="ARBA00049559"/>
    </source>
</evidence>
<evidence type="ECO:0000256" key="14">
    <source>
        <dbReference type="ARBA" id="ARBA00041063"/>
    </source>
</evidence>
<keyword evidence="21" id="KW-0812">Transmembrane</keyword>
<evidence type="ECO:0000256" key="19">
    <source>
        <dbReference type="ARBA" id="ARBA00049386"/>
    </source>
</evidence>
<accession>A0A443SJK7</accession>
<comment type="catalytic activity">
    <reaction evidence="15">
        <text>(2E)-dodecenoyl-CoA + NADPH + H(+) = dodecanoyl-CoA + NADP(+)</text>
        <dbReference type="Rhea" id="RHEA:44964"/>
        <dbReference type="ChEBI" id="CHEBI:15378"/>
        <dbReference type="ChEBI" id="CHEBI:57330"/>
        <dbReference type="ChEBI" id="CHEBI:57375"/>
        <dbReference type="ChEBI" id="CHEBI:57783"/>
        <dbReference type="ChEBI" id="CHEBI:58349"/>
    </reaction>
    <physiologicalReaction direction="left-to-right" evidence="15">
        <dbReference type="Rhea" id="RHEA:44965"/>
    </physiologicalReaction>
</comment>
<dbReference type="Gene3D" id="3.40.50.720">
    <property type="entry name" value="NAD(P)-binding Rossmann-like Domain"/>
    <property type="match status" value="1"/>
</dbReference>
<dbReference type="GO" id="GO:0019166">
    <property type="term" value="F:trans-2-enoyl-CoA reductase (NADPH) activity"/>
    <property type="evidence" value="ECO:0007669"/>
    <property type="project" value="UniProtKB-EC"/>
</dbReference>
<evidence type="ECO:0000256" key="18">
    <source>
        <dbReference type="ARBA" id="ARBA00049251"/>
    </source>
</evidence>
<evidence type="ECO:0000256" key="21">
    <source>
        <dbReference type="SAM" id="Phobius"/>
    </source>
</evidence>
<dbReference type="VEuPathDB" id="VectorBase:LDEU004329"/>
<dbReference type="Pfam" id="PF13561">
    <property type="entry name" value="adh_short_C2"/>
    <property type="match status" value="1"/>
</dbReference>
<keyword evidence="6" id="KW-0521">NADP</keyword>
<evidence type="ECO:0000256" key="12">
    <source>
        <dbReference type="ARBA" id="ARBA00038622"/>
    </source>
</evidence>
<evidence type="ECO:0000256" key="2">
    <source>
        <dbReference type="ARBA" id="ARBA00005189"/>
    </source>
</evidence>
<dbReference type="PANTHER" id="PTHR24317:SF7">
    <property type="entry name" value="PEROXISOMAL TRANS-2-ENOYL-COA REDUCTASE"/>
    <property type="match status" value="1"/>
</dbReference>
<dbReference type="GO" id="GO:0006633">
    <property type="term" value="P:fatty acid biosynthetic process"/>
    <property type="evidence" value="ECO:0007669"/>
    <property type="project" value="UniProtKB-KW"/>
</dbReference>
<dbReference type="STRING" id="299467.A0A443SJK7"/>
<keyword evidence="4" id="KW-0597">Phosphoprotein</keyword>
<organism evidence="22 23">
    <name type="scientific">Leptotrombidium deliense</name>
    <dbReference type="NCBI Taxonomy" id="299467"/>
    <lineage>
        <taxon>Eukaryota</taxon>
        <taxon>Metazoa</taxon>
        <taxon>Ecdysozoa</taxon>
        <taxon>Arthropoda</taxon>
        <taxon>Chelicerata</taxon>
        <taxon>Arachnida</taxon>
        <taxon>Acari</taxon>
        <taxon>Acariformes</taxon>
        <taxon>Trombidiformes</taxon>
        <taxon>Prostigmata</taxon>
        <taxon>Anystina</taxon>
        <taxon>Parasitengona</taxon>
        <taxon>Trombiculoidea</taxon>
        <taxon>Trombiculidae</taxon>
        <taxon>Leptotrombidium</taxon>
    </lineage>
</organism>
<dbReference type="EMBL" id="NCKV01001826">
    <property type="protein sequence ID" value="RWS27709.1"/>
    <property type="molecule type" value="Genomic_DNA"/>
</dbReference>
<evidence type="ECO:0000256" key="5">
    <source>
        <dbReference type="ARBA" id="ARBA00022832"/>
    </source>
</evidence>
<dbReference type="SUPFAM" id="SSF51735">
    <property type="entry name" value="NAD(P)-binding Rossmann-fold domains"/>
    <property type="match status" value="1"/>
</dbReference>
<comment type="catalytic activity">
    <reaction evidence="20">
        <text>(2E)-octenoyl-CoA + NADPH + H(+) = octanoyl-CoA + NADP(+)</text>
        <dbReference type="Rhea" id="RHEA:44952"/>
        <dbReference type="ChEBI" id="CHEBI:15378"/>
        <dbReference type="ChEBI" id="CHEBI:57386"/>
        <dbReference type="ChEBI" id="CHEBI:57783"/>
        <dbReference type="ChEBI" id="CHEBI:58349"/>
        <dbReference type="ChEBI" id="CHEBI:62242"/>
    </reaction>
    <physiologicalReaction direction="left-to-right" evidence="20">
        <dbReference type="Rhea" id="RHEA:44953"/>
    </physiologicalReaction>
</comment>
<evidence type="ECO:0000256" key="15">
    <source>
        <dbReference type="ARBA" id="ARBA00047570"/>
    </source>
</evidence>
<comment type="function">
    <text evidence="11">Participates in chain elongation of fatty acids. Catalyzes the reduction of trans-2-enoyl-CoAs of varying chain lengths from 6:1 to 16:1, having maximum activity with 10:1 CoA. Has no 2,4-dienoyl-CoA reductase activity.</text>
</comment>
<comment type="catalytic activity">
    <reaction evidence="19">
        <text>(2E)-decenoyl-CoA + NADPH + H(+) = decanoyl-CoA + NADP(+)</text>
        <dbReference type="Rhea" id="RHEA:44960"/>
        <dbReference type="ChEBI" id="CHEBI:15378"/>
        <dbReference type="ChEBI" id="CHEBI:57783"/>
        <dbReference type="ChEBI" id="CHEBI:58349"/>
        <dbReference type="ChEBI" id="CHEBI:61406"/>
        <dbReference type="ChEBI" id="CHEBI:61430"/>
    </reaction>
    <physiologicalReaction direction="left-to-right" evidence="19">
        <dbReference type="Rhea" id="RHEA:44961"/>
    </physiologicalReaction>
</comment>
<proteinExistence type="predicted"/>
<evidence type="ECO:0000256" key="17">
    <source>
        <dbReference type="ARBA" id="ARBA00049108"/>
    </source>
</evidence>